<proteinExistence type="predicted"/>
<keyword evidence="2" id="KW-1185">Reference proteome</keyword>
<accession>A0ACB9M7P6</accession>
<evidence type="ECO:0000313" key="2">
    <source>
        <dbReference type="Proteomes" id="UP001057402"/>
    </source>
</evidence>
<protein>
    <submittedName>
        <fullName evidence="1">Uncharacterized protein</fullName>
    </submittedName>
</protein>
<reference evidence="2" key="1">
    <citation type="journal article" date="2023" name="Front. Plant Sci.">
        <title>Chromosomal-level genome assembly of Melastoma candidum provides insights into trichome evolution.</title>
        <authorList>
            <person name="Zhong Y."/>
            <person name="Wu W."/>
            <person name="Sun C."/>
            <person name="Zou P."/>
            <person name="Liu Y."/>
            <person name="Dai S."/>
            <person name="Zhou R."/>
        </authorList>
    </citation>
    <scope>NUCLEOTIDE SEQUENCE [LARGE SCALE GENOMIC DNA]</scope>
</reference>
<evidence type="ECO:0000313" key="1">
    <source>
        <dbReference type="EMBL" id="KAI4318695.1"/>
    </source>
</evidence>
<dbReference type="EMBL" id="CM042889">
    <property type="protein sequence ID" value="KAI4318695.1"/>
    <property type="molecule type" value="Genomic_DNA"/>
</dbReference>
<dbReference type="Proteomes" id="UP001057402">
    <property type="component" value="Chromosome 10"/>
</dbReference>
<gene>
    <name evidence="1" type="ORF">MLD38_032368</name>
</gene>
<name>A0ACB9M7P6_9MYRT</name>
<sequence>MLIQVTRLACGGFTVGIRVNHAMLDASGLGQFLKAVAEMGKGAQVPSVLPIWRRELLSARVPPRVTHVHPSYDYKEYDEQWLQKGDIIRALGFVISKSFFFGPTELTAIRRSLPQRLRNCSTYVVLASFLWRSRTIAFNLNAEDEVGFVTVGDVRTKVNPPLPKGYYGNAIISSCAITTAGRLCGNPLEYTIDLVMGTKARITDEYVRSFTDLMVERGKPPVTAFGFYLVTDLTKSSIFAADFGWGKPVLTIPDEIKPPENSIGDVNFFSRVRGCDQVDRVAVSMHLPEQAMKRLSHQIDNLKVTASSNL</sequence>
<comment type="caution">
    <text evidence="1">The sequence shown here is derived from an EMBL/GenBank/DDBJ whole genome shotgun (WGS) entry which is preliminary data.</text>
</comment>
<organism evidence="1 2">
    <name type="scientific">Melastoma candidum</name>
    <dbReference type="NCBI Taxonomy" id="119954"/>
    <lineage>
        <taxon>Eukaryota</taxon>
        <taxon>Viridiplantae</taxon>
        <taxon>Streptophyta</taxon>
        <taxon>Embryophyta</taxon>
        <taxon>Tracheophyta</taxon>
        <taxon>Spermatophyta</taxon>
        <taxon>Magnoliopsida</taxon>
        <taxon>eudicotyledons</taxon>
        <taxon>Gunneridae</taxon>
        <taxon>Pentapetalae</taxon>
        <taxon>rosids</taxon>
        <taxon>malvids</taxon>
        <taxon>Myrtales</taxon>
        <taxon>Melastomataceae</taxon>
        <taxon>Melastomatoideae</taxon>
        <taxon>Melastomateae</taxon>
        <taxon>Melastoma</taxon>
    </lineage>
</organism>